<dbReference type="PANTHER" id="PTHR31415:SF52">
    <property type="entry name" value="LATE EMBRYOGENESIS ABUNDANT (LEA) HYDROXYPROLINE-RICH GLYCOPROTEIN FAMILY-RELATED"/>
    <property type="match status" value="1"/>
</dbReference>
<evidence type="ECO:0000256" key="1">
    <source>
        <dbReference type="ARBA" id="ARBA00004370"/>
    </source>
</evidence>
<keyword evidence="3" id="KW-1133">Transmembrane helix</keyword>
<evidence type="ECO:0000313" key="4">
    <source>
        <dbReference type="EMBL" id="KAD3641206.1"/>
    </source>
</evidence>
<dbReference type="Proteomes" id="UP000326396">
    <property type="component" value="Linkage Group LG5"/>
</dbReference>
<dbReference type="PANTHER" id="PTHR31415">
    <property type="entry name" value="OS05G0367900 PROTEIN"/>
    <property type="match status" value="1"/>
</dbReference>
<sequence length="213" mass="23901">MVDVEVEVDTDTGNSWCNLILTIIIFFIFFSIYKTRVLPSIHIEEFYVPALNSTANFTTINNTVYINLKLKNRNPVTGLYYTDPLYFNLSFIPKVQNTSIHLAEFGLHGFYQGNGKAKRIKGLLMTRGLPSVVNGTQGPRPAGAFRLDFFGKVRYKLVGYHKRHPMALAANVEVDEKTGVKVGDKSIRLEMMNIAEGDDESGRWGRCGVVATD</sequence>
<dbReference type="GO" id="GO:0005886">
    <property type="term" value="C:plasma membrane"/>
    <property type="evidence" value="ECO:0007669"/>
    <property type="project" value="TreeGrafter"/>
</dbReference>
<proteinExistence type="predicted"/>
<gene>
    <name evidence="4" type="ORF">E3N88_30430</name>
</gene>
<dbReference type="InterPro" id="IPR044839">
    <property type="entry name" value="NDR1-like"/>
</dbReference>
<evidence type="ECO:0000256" key="2">
    <source>
        <dbReference type="ARBA" id="ARBA00023136"/>
    </source>
</evidence>
<dbReference type="GO" id="GO:0098542">
    <property type="term" value="P:defense response to other organism"/>
    <property type="evidence" value="ECO:0007669"/>
    <property type="project" value="InterPro"/>
</dbReference>
<evidence type="ECO:0000313" key="5">
    <source>
        <dbReference type="Proteomes" id="UP000326396"/>
    </source>
</evidence>
<keyword evidence="5" id="KW-1185">Reference proteome</keyword>
<dbReference type="EMBL" id="SZYD01000015">
    <property type="protein sequence ID" value="KAD3641206.1"/>
    <property type="molecule type" value="Genomic_DNA"/>
</dbReference>
<evidence type="ECO:0000256" key="3">
    <source>
        <dbReference type="SAM" id="Phobius"/>
    </source>
</evidence>
<dbReference type="OrthoDB" id="1688499at2759"/>
<keyword evidence="2 3" id="KW-0472">Membrane</keyword>
<comment type="caution">
    <text evidence="4">The sequence shown here is derived from an EMBL/GenBank/DDBJ whole genome shotgun (WGS) entry which is preliminary data.</text>
</comment>
<keyword evidence="3" id="KW-0812">Transmembrane</keyword>
<comment type="subcellular location">
    <subcellularLocation>
        <location evidence="1">Membrane</location>
    </subcellularLocation>
</comment>
<organism evidence="4 5">
    <name type="scientific">Mikania micrantha</name>
    <name type="common">bitter vine</name>
    <dbReference type="NCBI Taxonomy" id="192012"/>
    <lineage>
        <taxon>Eukaryota</taxon>
        <taxon>Viridiplantae</taxon>
        <taxon>Streptophyta</taxon>
        <taxon>Embryophyta</taxon>
        <taxon>Tracheophyta</taxon>
        <taxon>Spermatophyta</taxon>
        <taxon>Magnoliopsida</taxon>
        <taxon>eudicotyledons</taxon>
        <taxon>Gunneridae</taxon>
        <taxon>Pentapetalae</taxon>
        <taxon>asterids</taxon>
        <taxon>campanulids</taxon>
        <taxon>Asterales</taxon>
        <taxon>Asteraceae</taxon>
        <taxon>Asteroideae</taxon>
        <taxon>Heliantheae alliance</taxon>
        <taxon>Eupatorieae</taxon>
        <taxon>Mikania</taxon>
    </lineage>
</organism>
<feature type="transmembrane region" description="Helical" evidence="3">
    <location>
        <begin position="13"/>
        <end position="33"/>
    </location>
</feature>
<protein>
    <recommendedName>
        <fullName evidence="6">Late embryogenesis abundant protein LEA-2 subgroup domain-containing protein</fullName>
    </recommendedName>
</protein>
<name>A0A5N6MMA6_9ASTR</name>
<dbReference type="AlphaFoldDB" id="A0A5N6MMA6"/>
<reference evidence="4 5" key="1">
    <citation type="submission" date="2019-05" db="EMBL/GenBank/DDBJ databases">
        <title>Mikania micrantha, genome provides insights into the molecular mechanism of rapid growth.</title>
        <authorList>
            <person name="Liu B."/>
        </authorList>
    </citation>
    <scope>NUCLEOTIDE SEQUENCE [LARGE SCALE GENOMIC DNA]</scope>
    <source>
        <strain evidence="4">NLD-2019</strain>
        <tissue evidence="4">Leaf</tissue>
    </source>
</reference>
<evidence type="ECO:0008006" key="6">
    <source>
        <dbReference type="Google" id="ProtNLM"/>
    </source>
</evidence>
<accession>A0A5N6MMA6</accession>
<dbReference type="GO" id="GO:0009506">
    <property type="term" value="C:plasmodesma"/>
    <property type="evidence" value="ECO:0007669"/>
    <property type="project" value="TreeGrafter"/>
</dbReference>